<dbReference type="Gene3D" id="3.10.180.10">
    <property type="entry name" value="2,3-Dihydroxybiphenyl 1,2-Dioxygenase, domain 1"/>
    <property type="match status" value="1"/>
</dbReference>
<keyword evidence="3" id="KW-1185">Reference proteome</keyword>
<evidence type="ECO:0000313" key="2">
    <source>
        <dbReference type="EMBL" id="KAL2815645.1"/>
    </source>
</evidence>
<gene>
    <name evidence="2" type="ORF">BDW59DRAFT_153765</name>
</gene>
<organism evidence="2 3">
    <name type="scientific">Aspergillus cavernicola</name>
    <dbReference type="NCBI Taxonomy" id="176166"/>
    <lineage>
        <taxon>Eukaryota</taxon>
        <taxon>Fungi</taxon>
        <taxon>Dikarya</taxon>
        <taxon>Ascomycota</taxon>
        <taxon>Pezizomycotina</taxon>
        <taxon>Eurotiomycetes</taxon>
        <taxon>Eurotiomycetidae</taxon>
        <taxon>Eurotiales</taxon>
        <taxon>Aspergillaceae</taxon>
        <taxon>Aspergillus</taxon>
        <taxon>Aspergillus subgen. Nidulantes</taxon>
    </lineage>
</organism>
<dbReference type="Proteomes" id="UP001610335">
    <property type="component" value="Unassembled WGS sequence"/>
</dbReference>
<name>A0ABR4HJK0_9EURO</name>
<evidence type="ECO:0000259" key="1">
    <source>
        <dbReference type="Pfam" id="PF13468"/>
    </source>
</evidence>
<dbReference type="EMBL" id="JBFXLS010000110">
    <property type="protein sequence ID" value="KAL2815645.1"/>
    <property type="molecule type" value="Genomic_DNA"/>
</dbReference>
<dbReference type="Pfam" id="PF13468">
    <property type="entry name" value="Glyoxalase_3"/>
    <property type="match status" value="1"/>
</dbReference>
<feature type="domain" description="Glyoxalase-like" evidence="1">
    <location>
        <begin position="12"/>
        <end position="199"/>
    </location>
</feature>
<comment type="caution">
    <text evidence="2">The sequence shown here is derived from an EMBL/GenBank/DDBJ whole genome shotgun (WGS) entry which is preliminary data.</text>
</comment>
<dbReference type="PANTHER" id="PTHR40265:SF1">
    <property type="entry name" value="GLYOXALASE-LIKE DOMAIN-CONTAINING PROTEIN"/>
    <property type="match status" value="1"/>
</dbReference>
<proteinExistence type="predicted"/>
<sequence>MERRMSSQQVYIDHLLLQFNHERFETLPSWISNNFTVIEGGVHTGGLSRNKLIVFSDGTYLELYNWITKPDDWRNRLPGDFALTGLEPISAEASQQRIVNALASSPGDGGIGITYSPPSEGGRKNPEGVDVRWKIVKPGYTEADSTPADEFYPRGRTDAPFFCHDLTPRNRRVTFDLPSVTRHPSGATGIDCIEILVPKGEFGSYTDIYRSIVGTPPQESEGFVEFQLRAPGVQSYSGSLLIRFAETEEDEQFLREKGIGLRSLVLRSDTRGPFSFPIADYLQ</sequence>
<accession>A0ABR4HJK0</accession>
<dbReference type="InterPro" id="IPR025870">
    <property type="entry name" value="Glyoxalase-like_dom"/>
</dbReference>
<dbReference type="InterPro" id="IPR029068">
    <property type="entry name" value="Glyas_Bleomycin-R_OHBP_Dase"/>
</dbReference>
<reference evidence="2 3" key="1">
    <citation type="submission" date="2024-07" db="EMBL/GenBank/DDBJ databases">
        <title>Section-level genome sequencing and comparative genomics of Aspergillus sections Usti and Cavernicolus.</title>
        <authorList>
            <consortium name="Lawrence Berkeley National Laboratory"/>
            <person name="Nybo J.L."/>
            <person name="Vesth T.C."/>
            <person name="Theobald S."/>
            <person name="Frisvad J.C."/>
            <person name="Larsen T.O."/>
            <person name="Kjaerboelling I."/>
            <person name="Rothschild-Mancinelli K."/>
            <person name="Lyhne E.K."/>
            <person name="Kogle M.E."/>
            <person name="Barry K."/>
            <person name="Clum A."/>
            <person name="Na H."/>
            <person name="Ledsgaard L."/>
            <person name="Lin J."/>
            <person name="Lipzen A."/>
            <person name="Kuo A."/>
            <person name="Riley R."/>
            <person name="Mondo S."/>
            <person name="LaButti K."/>
            <person name="Haridas S."/>
            <person name="Pangalinan J."/>
            <person name="Salamov A.A."/>
            <person name="Simmons B.A."/>
            <person name="Magnuson J.K."/>
            <person name="Chen J."/>
            <person name="Drula E."/>
            <person name="Henrissat B."/>
            <person name="Wiebenga A."/>
            <person name="Lubbers R.J."/>
            <person name="Gomes A.C."/>
            <person name="Makela M.R."/>
            <person name="Stajich J."/>
            <person name="Grigoriev I.V."/>
            <person name="Mortensen U.H."/>
            <person name="De vries R.P."/>
            <person name="Baker S.E."/>
            <person name="Andersen M.R."/>
        </authorList>
    </citation>
    <scope>NUCLEOTIDE SEQUENCE [LARGE SCALE GENOMIC DNA]</scope>
    <source>
        <strain evidence="2 3">CBS 600.67</strain>
    </source>
</reference>
<dbReference type="PANTHER" id="PTHR40265">
    <property type="entry name" value="BLL2707 PROTEIN"/>
    <property type="match status" value="1"/>
</dbReference>
<protein>
    <recommendedName>
        <fullName evidence="1">Glyoxalase-like domain-containing protein</fullName>
    </recommendedName>
</protein>
<evidence type="ECO:0000313" key="3">
    <source>
        <dbReference type="Proteomes" id="UP001610335"/>
    </source>
</evidence>